<dbReference type="VEuPathDB" id="CryptoDB:Cvel_13857"/>
<dbReference type="PANTHER" id="PTHR12265">
    <property type="entry name" value="TRANSMEMBRANE PROTEIN 53"/>
    <property type="match status" value="1"/>
</dbReference>
<evidence type="ECO:0000256" key="5">
    <source>
        <dbReference type="ARBA" id="ARBA00023242"/>
    </source>
</evidence>
<organism evidence="8">
    <name type="scientific">Chromera velia CCMP2878</name>
    <dbReference type="NCBI Taxonomy" id="1169474"/>
    <lineage>
        <taxon>Eukaryota</taxon>
        <taxon>Sar</taxon>
        <taxon>Alveolata</taxon>
        <taxon>Colpodellida</taxon>
        <taxon>Chromeraceae</taxon>
        <taxon>Chromera</taxon>
    </lineage>
</organism>
<sequence length="444" mass="48677">MRRKTGSPSSSAWEFFESPPSCRAAGREGGGGGETQGQEVPEPPMQRTATTTTSSSSSTDTGKSLSLPHLNVQTCTGGADGIGMSVSPSVQSSGVRGVTPVVVLFSWLNAERRQMRRYEEFYLSRGFRVLTMVASNQTFLSSFSRATRGMEGLKRRLYQLGCLKDTDPRPRQILTPPGPTPSETFSQNHVRQTPPAQTVSDRHLPELPGASESSSGSDPVSGPAAALPGSTPLVVHTFSNGGLVLYACLLMAVESEEKEERVGAKIQFLNLYALICDSGPSELFLLGYPVVFSMHLRNSLLRWLTAVGALVFFSLDWAMCEVLCTDDWYRFYMRALRSPRHSRASHLFIFSSTDRMIPAGHVRQTAGRLVRLNFRVSTLELKGSDHVQHMRMFPHEYTRAVEGVLREAGLLAGWCGRGCVGGSTILVADESMREPSLKMTFSRL</sequence>
<dbReference type="EMBL" id="CDMZ01005913">
    <property type="protein sequence ID" value="CEM55818.1"/>
    <property type="molecule type" value="Genomic_DNA"/>
</dbReference>
<dbReference type="InterPro" id="IPR029058">
    <property type="entry name" value="AB_hydrolase_fold"/>
</dbReference>
<comment type="subcellular location">
    <subcellularLocation>
        <location evidence="6">Nucleus outer membrane</location>
        <topology evidence="6">Single-pass membrane protein</topology>
    </subcellularLocation>
</comment>
<feature type="region of interest" description="Disordered" evidence="7">
    <location>
        <begin position="1"/>
        <end position="69"/>
    </location>
</feature>
<protein>
    <submittedName>
        <fullName evidence="8">Uncharacterized protein</fullName>
    </submittedName>
</protein>
<comment type="similarity">
    <text evidence="1">Belongs to the TMEM53 family.</text>
</comment>
<evidence type="ECO:0000256" key="3">
    <source>
        <dbReference type="ARBA" id="ARBA00022989"/>
    </source>
</evidence>
<feature type="compositionally biased region" description="Polar residues" evidence="7">
    <location>
        <begin position="181"/>
        <end position="199"/>
    </location>
</feature>
<evidence type="ECO:0000256" key="4">
    <source>
        <dbReference type="ARBA" id="ARBA00023136"/>
    </source>
</evidence>
<accession>A0A0G4IEV6</accession>
<feature type="compositionally biased region" description="Polar residues" evidence="7">
    <location>
        <begin position="1"/>
        <end position="12"/>
    </location>
</feature>
<feature type="compositionally biased region" description="Low complexity" evidence="7">
    <location>
        <begin position="48"/>
        <end position="66"/>
    </location>
</feature>
<evidence type="ECO:0000256" key="1">
    <source>
        <dbReference type="ARBA" id="ARBA00007387"/>
    </source>
</evidence>
<keyword evidence="5" id="KW-0539">Nucleus</keyword>
<evidence type="ECO:0000256" key="6">
    <source>
        <dbReference type="ARBA" id="ARBA00034303"/>
    </source>
</evidence>
<proteinExistence type="inferred from homology"/>
<dbReference type="PANTHER" id="PTHR12265:SF30">
    <property type="entry name" value="TRANSMEMBRANE PROTEIN 53"/>
    <property type="match status" value="1"/>
</dbReference>
<evidence type="ECO:0000313" key="8">
    <source>
        <dbReference type="EMBL" id="CEM55818.1"/>
    </source>
</evidence>
<dbReference type="Pfam" id="PF05705">
    <property type="entry name" value="DUF829"/>
    <property type="match status" value="2"/>
</dbReference>
<feature type="compositionally biased region" description="Low complexity" evidence="7">
    <location>
        <begin position="208"/>
        <end position="224"/>
    </location>
</feature>
<keyword evidence="2" id="KW-0812">Transmembrane</keyword>
<evidence type="ECO:0000256" key="7">
    <source>
        <dbReference type="SAM" id="MobiDB-lite"/>
    </source>
</evidence>
<gene>
    <name evidence="8" type="ORF">Cvel_13857</name>
</gene>
<reference evidence="8" key="1">
    <citation type="submission" date="2014-11" db="EMBL/GenBank/DDBJ databases">
        <authorList>
            <person name="Otto D Thomas"/>
            <person name="Naeem Raeece"/>
        </authorList>
    </citation>
    <scope>NUCLEOTIDE SEQUENCE</scope>
</reference>
<dbReference type="SUPFAM" id="SSF53474">
    <property type="entry name" value="alpha/beta-Hydrolases"/>
    <property type="match status" value="1"/>
</dbReference>
<dbReference type="InterPro" id="IPR008547">
    <property type="entry name" value="DUF829_TMEM53"/>
</dbReference>
<dbReference type="GO" id="GO:0005640">
    <property type="term" value="C:nuclear outer membrane"/>
    <property type="evidence" value="ECO:0007669"/>
    <property type="project" value="UniProtKB-SubCell"/>
</dbReference>
<name>A0A0G4IEV6_9ALVE</name>
<keyword evidence="4" id="KW-0472">Membrane</keyword>
<keyword evidence="3" id="KW-1133">Transmembrane helix</keyword>
<evidence type="ECO:0000256" key="2">
    <source>
        <dbReference type="ARBA" id="ARBA00022692"/>
    </source>
</evidence>
<feature type="region of interest" description="Disordered" evidence="7">
    <location>
        <begin position="165"/>
        <end position="224"/>
    </location>
</feature>
<dbReference type="AlphaFoldDB" id="A0A0G4IEV6"/>